<sequence>MSMFNTAMGKLQQQLYKGEYTMFSYTPMFESDFIQINKRGEMIDVHNRAQTLTLGVVRTSPCLALPDVMLLARPAPIDEHAGGKQERVIKPAQALELTRLLPLKFVKITIHNSNKKQLRLKLATGHSFYLQLSPPADTTEDLFAHWENLVHILRPAVDAHSHTQEDTADNTLTVPEPKEEDTSPEAHAMKFHGGNTRSFQTNLEDLESTHNGSTKEE</sequence>
<dbReference type="STRING" id="9986.ENSOCUP00000010211"/>
<name>G1T259_RABIT</name>
<comment type="similarity">
    <text evidence="1">Belongs to the GARIN family.</text>
</comment>
<dbReference type="GeneTree" id="ENSGT00940000162770"/>
<dbReference type="AlphaFoldDB" id="G1T259"/>
<dbReference type="InParanoid" id="G1T259"/>
<dbReference type="EMBL" id="AAGW02034167">
    <property type="status" value="NOT_ANNOTATED_CDS"/>
    <property type="molecule type" value="Genomic_DNA"/>
</dbReference>
<dbReference type="GO" id="GO:0005634">
    <property type="term" value="C:nucleus"/>
    <property type="evidence" value="ECO:0007669"/>
    <property type="project" value="TreeGrafter"/>
</dbReference>
<accession>G1T259</accession>
<dbReference type="Pfam" id="PF12480">
    <property type="entry name" value="GARIL_Rab2_bd"/>
    <property type="match status" value="1"/>
</dbReference>
<evidence type="ECO:0000256" key="1">
    <source>
        <dbReference type="ARBA" id="ARBA00038379"/>
    </source>
</evidence>
<dbReference type="Proteomes" id="UP000001811">
    <property type="component" value="Chromosome 4"/>
</dbReference>
<dbReference type="Bgee" id="ENSOCUG00000011887">
    <property type="expression patterns" value="Expressed in testis and 6 other cell types or tissues"/>
</dbReference>
<dbReference type="InterPro" id="IPR022168">
    <property type="entry name" value="GARIL-like_Rab2B-bd"/>
</dbReference>
<dbReference type="GeneID" id="103348353"/>
<dbReference type="PANTHER" id="PTHR22574">
    <property type="match status" value="1"/>
</dbReference>
<evidence type="ECO:0000313" key="5">
    <source>
        <dbReference type="Proteomes" id="UP000001811"/>
    </source>
</evidence>
<proteinExistence type="inferred from homology"/>
<reference evidence="4" key="2">
    <citation type="submission" date="2025-08" db="UniProtKB">
        <authorList>
            <consortium name="Ensembl"/>
        </authorList>
    </citation>
    <scope>IDENTIFICATION</scope>
    <source>
        <strain evidence="4">Thorbecke</strain>
    </source>
</reference>
<dbReference type="HOGENOM" id="CLU_100265_0_0_1"/>
<protein>
    <recommendedName>
        <fullName evidence="3">Golgi associated RAB2 interactor protein-like Rab2B-binding domain-containing protein</fullName>
    </recommendedName>
</protein>
<feature type="region of interest" description="Disordered" evidence="2">
    <location>
        <begin position="160"/>
        <end position="217"/>
    </location>
</feature>
<dbReference type="Ensembl" id="ENSOCUT00000011882.4">
    <property type="protein sequence ID" value="ENSOCUP00000010211.3"/>
    <property type="gene ID" value="ENSOCUG00000011887.4"/>
</dbReference>
<keyword evidence="5" id="KW-1185">Reference proteome</keyword>
<reference evidence="4" key="3">
    <citation type="submission" date="2025-09" db="UniProtKB">
        <authorList>
            <consortium name="Ensembl"/>
        </authorList>
    </citation>
    <scope>IDENTIFICATION</scope>
    <source>
        <strain evidence="4">Thorbecke</strain>
    </source>
</reference>
<dbReference type="GO" id="GO:0007286">
    <property type="term" value="P:spermatid development"/>
    <property type="evidence" value="ECO:0007669"/>
    <property type="project" value="UniProtKB-ARBA"/>
</dbReference>
<dbReference type="PaxDb" id="9986-ENSOCUP00000010211"/>
<dbReference type="PANTHER" id="PTHR22574:SF11">
    <property type="entry name" value="GOLGI-ASSOCIATED RAB2 INTERACTOR PROTEIN 6"/>
    <property type="match status" value="1"/>
</dbReference>
<evidence type="ECO:0000259" key="3">
    <source>
        <dbReference type="Pfam" id="PF12480"/>
    </source>
</evidence>
<feature type="domain" description="Golgi associated RAB2 interactor protein-like Rab2B-binding" evidence="3">
    <location>
        <begin position="95"/>
        <end position="164"/>
    </location>
</feature>
<dbReference type="FunCoup" id="G1T259">
    <property type="interactions" value="66"/>
</dbReference>
<gene>
    <name evidence="4" type="primary">GARIN6</name>
</gene>
<dbReference type="OrthoDB" id="9942703at2759"/>
<evidence type="ECO:0000256" key="2">
    <source>
        <dbReference type="SAM" id="MobiDB-lite"/>
    </source>
</evidence>
<organism evidence="4 5">
    <name type="scientific">Oryctolagus cuniculus</name>
    <name type="common">Rabbit</name>
    <dbReference type="NCBI Taxonomy" id="9986"/>
    <lineage>
        <taxon>Eukaryota</taxon>
        <taxon>Metazoa</taxon>
        <taxon>Chordata</taxon>
        <taxon>Craniata</taxon>
        <taxon>Vertebrata</taxon>
        <taxon>Euteleostomi</taxon>
        <taxon>Mammalia</taxon>
        <taxon>Eutheria</taxon>
        <taxon>Euarchontoglires</taxon>
        <taxon>Glires</taxon>
        <taxon>Lagomorpha</taxon>
        <taxon>Leporidae</taxon>
        <taxon>Oryctolagus</taxon>
    </lineage>
</organism>
<dbReference type="CTD" id="196472"/>
<dbReference type="KEGG" id="ocu:103348353"/>
<reference evidence="4 5" key="1">
    <citation type="journal article" date="2011" name="Nature">
        <title>A high-resolution map of human evolutionary constraint using 29 mammals.</title>
        <authorList>
            <person name="Lindblad-Toh K."/>
            <person name="Garber M."/>
            <person name="Zuk O."/>
            <person name="Lin M.F."/>
            <person name="Parker B.J."/>
            <person name="Washietl S."/>
            <person name="Kheradpour P."/>
            <person name="Ernst J."/>
            <person name="Jordan G."/>
            <person name="Mauceli E."/>
            <person name="Ward L.D."/>
            <person name="Lowe C.B."/>
            <person name="Holloway A.K."/>
            <person name="Clamp M."/>
            <person name="Gnerre S."/>
            <person name="Alfoldi J."/>
            <person name="Beal K."/>
            <person name="Chang J."/>
            <person name="Clawson H."/>
            <person name="Cuff J."/>
            <person name="Di Palma F."/>
            <person name="Fitzgerald S."/>
            <person name="Flicek P."/>
            <person name="Guttman M."/>
            <person name="Hubisz M.J."/>
            <person name="Jaffe D.B."/>
            <person name="Jungreis I."/>
            <person name="Kent W.J."/>
            <person name="Kostka D."/>
            <person name="Lara M."/>
            <person name="Martins A.L."/>
            <person name="Massingham T."/>
            <person name="Moltke I."/>
            <person name="Raney B.J."/>
            <person name="Rasmussen M.D."/>
            <person name="Robinson J."/>
            <person name="Stark A."/>
            <person name="Vilella A.J."/>
            <person name="Wen J."/>
            <person name="Xie X."/>
            <person name="Zody M.C."/>
            <person name="Baldwin J."/>
            <person name="Bloom T."/>
            <person name="Chin C.W."/>
            <person name="Heiman D."/>
            <person name="Nicol R."/>
            <person name="Nusbaum C."/>
            <person name="Young S."/>
            <person name="Wilkinson J."/>
            <person name="Worley K.C."/>
            <person name="Kovar C.L."/>
            <person name="Muzny D.M."/>
            <person name="Gibbs R.A."/>
            <person name="Cree A."/>
            <person name="Dihn H.H."/>
            <person name="Fowler G."/>
            <person name="Jhangiani S."/>
            <person name="Joshi V."/>
            <person name="Lee S."/>
            <person name="Lewis L.R."/>
            <person name="Nazareth L.V."/>
            <person name="Okwuonu G."/>
            <person name="Santibanez J."/>
            <person name="Warren W.C."/>
            <person name="Mardis E.R."/>
            <person name="Weinstock G.M."/>
            <person name="Wilson R.K."/>
            <person name="Delehaunty K."/>
            <person name="Dooling D."/>
            <person name="Fronik C."/>
            <person name="Fulton L."/>
            <person name="Fulton B."/>
            <person name="Graves T."/>
            <person name="Minx P."/>
            <person name="Sodergren E."/>
            <person name="Birney E."/>
            <person name="Margulies E.H."/>
            <person name="Herrero J."/>
            <person name="Green E.D."/>
            <person name="Haussler D."/>
            <person name="Siepel A."/>
            <person name="Goldman N."/>
            <person name="Pollard K.S."/>
            <person name="Pedersen J.S."/>
            <person name="Lander E.S."/>
            <person name="Kellis M."/>
        </authorList>
    </citation>
    <scope>NUCLEOTIDE SEQUENCE [LARGE SCALE GENOMIC DNA]</scope>
    <source>
        <strain evidence="4 5">Thorbecke inbred</strain>
    </source>
</reference>
<evidence type="ECO:0000313" key="4">
    <source>
        <dbReference type="Ensembl" id="ENSOCUP00000010211.3"/>
    </source>
</evidence>
<dbReference type="RefSeq" id="XP_008255158.1">
    <property type="nucleotide sequence ID" value="XM_008256936.3"/>
</dbReference>
<dbReference type="eggNOG" id="ENOG502RWWU">
    <property type="taxonomic scope" value="Eukaryota"/>
</dbReference>